<dbReference type="AlphaFoldDB" id="A0A9W8MQF0"/>
<feature type="region of interest" description="Disordered" evidence="3">
    <location>
        <begin position="674"/>
        <end position="730"/>
    </location>
</feature>
<evidence type="ECO:0000313" key="5">
    <source>
        <dbReference type="Proteomes" id="UP001148786"/>
    </source>
</evidence>
<dbReference type="CDD" id="cd12148">
    <property type="entry name" value="fungal_TF_MHR"/>
    <property type="match status" value="1"/>
</dbReference>
<keyword evidence="2" id="KW-0539">Nucleus</keyword>
<evidence type="ECO:0000313" key="4">
    <source>
        <dbReference type="EMBL" id="KAJ3497925.1"/>
    </source>
</evidence>
<gene>
    <name evidence="4" type="ORF">NLJ89_g10285</name>
</gene>
<dbReference type="EMBL" id="JANKHO010001830">
    <property type="protein sequence ID" value="KAJ3497925.1"/>
    <property type="molecule type" value="Genomic_DNA"/>
</dbReference>
<dbReference type="GO" id="GO:0006351">
    <property type="term" value="P:DNA-templated transcription"/>
    <property type="evidence" value="ECO:0007669"/>
    <property type="project" value="InterPro"/>
</dbReference>
<sequence>MSEQVTTLKARVEELEEALAKTYDGDHPLLRRSTPSTTSEKDDDITDAIGSLSIGAHGQSKYHGESSSSEYFQDLLETQASDDEEPVGHPNPYDLRDEIVHLVDAFPFGLKEHRYNKELFRPYIPARSTAMEYDPVILQEFTASILDPMYGSGDMPSVEGIHPHELAVFFIILATGLLSHPGSSMLSGKYHALSRAALSLEPIAVDATCSAIQAIFLTFRYLYNADRSYNEERWLLTGVCVRLAQAKGMVPIGICLMKRYKDDGGCVMDTMKQLLALMYGQIFWELFVWDAWGSLVNGRPPALALRQTDCLYADEVNPYINADGKPEFSWNTWKQRYATTCMKASADHVFSLLGPSYNALLELDKKIRNFTVPDYLQAPIDNVRLPLSWSQNPHIAIQQYCIMSVQESNLLYVHRSYFAQAIRQMPKNPLQHKYATSVMSTFRSARRVIAGLRGVYPISPRVVSCNWFFWSCTFSACVVLGALVVESPGCSLAADAMRDLKETVPFYEEVSLPGAQASVTMLKKLCSRAAAAFESFRQGDDIEHHGNPAAVVDDLEVLSGRKTVITTSARSSASPTISSTSTIPVEATLSRPVEAGLPQPGPSKPMDTFYDPVESHPNMSGFQAFSMHEGERFSGPAYPTTKGPTEEPMPMLSRYVQGNMNYFDPMYMSGQSNTSGLTMPNVPEHFSTSAEQQPSQRYDGSWHPSSSLGGPQQGTQGDGRQSLHFTQEHNQADVWRNFIGQYGAK</sequence>
<feature type="region of interest" description="Disordered" evidence="3">
    <location>
        <begin position="22"/>
        <end position="45"/>
    </location>
</feature>
<comment type="subcellular location">
    <subcellularLocation>
        <location evidence="1">Nucleus</location>
    </subcellularLocation>
</comment>
<reference evidence="4" key="1">
    <citation type="submission" date="2022-07" db="EMBL/GenBank/DDBJ databases">
        <title>Genome Sequence of Agrocybe chaxingu.</title>
        <authorList>
            <person name="Buettner E."/>
        </authorList>
    </citation>
    <scope>NUCLEOTIDE SEQUENCE</scope>
    <source>
        <strain evidence="4">MP-N11</strain>
    </source>
</reference>
<evidence type="ECO:0000256" key="3">
    <source>
        <dbReference type="SAM" id="MobiDB-lite"/>
    </source>
</evidence>
<evidence type="ECO:0000256" key="2">
    <source>
        <dbReference type="ARBA" id="ARBA00023242"/>
    </source>
</evidence>
<evidence type="ECO:0008006" key="6">
    <source>
        <dbReference type="Google" id="ProtNLM"/>
    </source>
</evidence>
<proteinExistence type="predicted"/>
<dbReference type="GO" id="GO:0003677">
    <property type="term" value="F:DNA binding"/>
    <property type="evidence" value="ECO:0007669"/>
    <property type="project" value="InterPro"/>
</dbReference>
<dbReference type="Proteomes" id="UP001148786">
    <property type="component" value="Unassembled WGS sequence"/>
</dbReference>
<name>A0A9W8MQF0_9AGAR</name>
<comment type="caution">
    <text evidence="4">The sequence shown here is derived from an EMBL/GenBank/DDBJ whole genome shotgun (WGS) entry which is preliminary data.</text>
</comment>
<feature type="compositionally biased region" description="Polar residues" evidence="3">
    <location>
        <begin position="686"/>
        <end position="725"/>
    </location>
</feature>
<dbReference type="PANTHER" id="PTHR31001:SF56">
    <property type="entry name" value="ZN(2)-C6 FUNGAL-TYPE DOMAIN-CONTAINING PROTEIN"/>
    <property type="match status" value="1"/>
</dbReference>
<organism evidence="4 5">
    <name type="scientific">Agrocybe chaxingu</name>
    <dbReference type="NCBI Taxonomy" id="84603"/>
    <lineage>
        <taxon>Eukaryota</taxon>
        <taxon>Fungi</taxon>
        <taxon>Dikarya</taxon>
        <taxon>Basidiomycota</taxon>
        <taxon>Agaricomycotina</taxon>
        <taxon>Agaricomycetes</taxon>
        <taxon>Agaricomycetidae</taxon>
        <taxon>Agaricales</taxon>
        <taxon>Agaricineae</taxon>
        <taxon>Strophariaceae</taxon>
        <taxon>Agrocybe</taxon>
    </lineage>
</organism>
<dbReference type="PROSITE" id="PS00900">
    <property type="entry name" value="RNA_POL_PHAGE_1"/>
    <property type="match status" value="1"/>
</dbReference>
<dbReference type="OrthoDB" id="424974at2759"/>
<dbReference type="PANTHER" id="PTHR31001">
    <property type="entry name" value="UNCHARACTERIZED TRANSCRIPTIONAL REGULATORY PROTEIN"/>
    <property type="match status" value="1"/>
</dbReference>
<keyword evidence="5" id="KW-1185">Reference proteome</keyword>
<dbReference type="GO" id="GO:0003899">
    <property type="term" value="F:DNA-directed RNA polymerase activity"/>
    <property type="evidence" value="ECO:0007669"/>
    <property type="project" value="InterPro"/>
</dbReference>
<protein>
    <recommendedName>
        <fullName evidence="6">Transcription factor domain-containing protein</fullName>
    </recommendedName>
</protein>
<accession>A0A9W8MQF0</accession>
<dbReference type="InterPro" id="IPR002092">
    <property type="entry name" value="DNA-dir_Rpol_phage-type"/>
</dbReference>
<dbReference type="InterPro" id="IPR050613">
    <property type="entry name" value="Sec_Metabolite_Reg"/>
</dbReference>
<evidence type="ECO:0000256" key="1">
    <source>
        <dbReference type="ARBA" id="ARBA00004123"/>
    </source>
</evidence>
<dbReference type="GO" id="GO:0005634">
    <property type="term" value="C:nucleus"/>
    <property type="evidence" value="ECO:0007669"/>
    <property type="project" value="UniProtKB-SubCell"/>
</dbReference>